<dbReference type="HOGENOM" id="CLU_3075941_0_0_5"/>
<accession>K8P7L8</accession>
<dbReference type="AlphaFoldDB" id="K8P7L8"/>
<reference evidence="1 2" key="1">
    <citation type="submission" date="2012-04" db="EMBL/GenBank/DDBJ databases">
        <title>The Genome Sequence of Afipia broomeae ATCC 49717.</title>
        <authorList>
            <consortium name="The Broad Institute Genome Sequencing Platform"/>
            <person name="Earl A."/>
            <person name="Ward D."/>
            <person name="Feldgarden M."/>
            <person name="Gevers D."/>
            <person name="Huys G."/>
            <person name="Walker B."/>
            <person name="Young S.K."/>
            <person name="Zeng Q."/>
            <person name="Gargeya S."/>
            <person name="Fitzgerald M."/>
            <person name="Haas B."/>
            <person name="Abouelleil A."/>
            <person name="Alvarado L."/>
            <person name="Arachchi H.M."/>
            <person name="Berlin A."/>
            <person name="Chapman S.B."/>
            <person name="Goldberg J."/>
            <person name="Griggs A."/>
            <person name="Gujja S."/>
            <person name="Hansen M."/>
            <person name="Howarth C."/>
            <person name="Imamovic A."/>
            <person name="Larimer J."/>
            <person name="McCowen C."/>
            <person name="Montmayeur A."/>
            <person name="Murphy C."/>
            <person name="Neiman D."/>
            <person name="Pearson M."/>
            <person name="Priest M."/>
            <person name="Roberts A."/>
            <person name="Saif S."/>
            <person name="Shea T."/>
            <person name="Sisk P."/>
            <person name="Sykes S."/>
            <person name="Wortman J."/>
            <person name="Nusbaum C."/>
            <person name="Birren B."/>
        </authorList>
    </citation>
    <scope>NUCLEOTIDE SEQUENCE [LARGE SCALE GENOMIC DNA]</scope>
    <source>
        <strain evidence="1 2">ATCC 49717</strain>
    </source>
</reference>
<dbReference type="Proteomes" id="UP000001096">
    <property type="component" value="Unassembled WGS sequence"/>
</dbReference>
<evidence type="ECO:0000313" key="1">
    <source>
        <dbReference type="EMBL" id="EKS38582.1"/>
    </source>
</evidence>
<proteinExistence type="predicted"/>
<dbReference type="EMBL" id="AGWX01000003">
    <property type="protein sequence ID" value="EKS38582.1"/>
    <property type="molecule type" value="Genomic_DNA"/>
</dbReference>
<evidence type="ECO:0000313" key="2">
    <source>
        <dbReference type="Proteomes" id="UP000001096"/>
    </source>
</evidence>
<dbReference type="PATRIC" id="fig|883078.3.peg.2494"/>
<organism evidence="1 2">
    <name type="scientific">Afipia broomeae ATCC 49717</name>
    <dbReference type="NCBI Taxonomy" id="883078"/>
    <lineage>
        <taxon>Bacteria</taxon>
        <taxon>Pseudomonadati</taxon>
        <taxon>Pseudomonadota</taxon>
        <taxon>Alphaproteobacteria</taxon>
        <taxon>Hyphomicrobiales</taxon>
        <taxon>Nitrobacteraceae</taxon>
        <taxon>Afipia</taxon>
    </lineage>
</organism>
<keyword evidence="2" id="KW-1185">Reference proteome</keyword>
<name>K8P7L8_9BRAD</name>
<sequence length="52" mass="5943">METSLSHSILIGFIAQIDRLFVYRPDACTRFLWLEVVLPIAKSGATMFRKSI</sequence>
<protein>
    <submittedName>
        <fullName evidence="1">Uncharacterized protein</fullName>
    </submittedName>
</protein>
<comment type="caution">
    <text evidence="1">The sequence shown here is derived from an EMBL/GenBank/DDBJ whole genome shotgun (WGS) entry which is preliminary data.</text>
</comment>
<gene>
    <name evidence="1" type="ORF">HMPREF9695_02422</name>
</gene>